<dbReference type="EMBL" id="FQUH01000001">
    <property type="protein sequence ID" value="SHE44843.1"/>
    <property type="molecule type" value="Genomic_DNA"/>
</dbReference>
<reference evidence="4" key="1">
    <citation type="submission" date="2016-11" db="EMBL/GenBank/DDBJ databases">
        <authorList>
            <person name="Varghese N."/>
            <person name="Submissions S."/>
        </authorList>
    </citation>
    <scope>NUCLEOTIDE SEQUENCE [LARGE SCALE GENOMIC DNA]</scope>
    <source>
        <strain evidence="4">DSM 21264</strain>
    </source>
</reference>
<feature type="domain" description="SseB protein N-terminal" evidence="1">
    <location>
        <begin position="9"/>
        <end position="126"/>
    </location>
</feature>
<dbReference type="Pfam" id="PF14581">
    <property type="entry name" value="SseB_C"/>
    <property type="match status" value="1"/>
</dbReference>
<accession>A0A1M4TK17</accession>
<dbReference type="AlphaFoldDB" id="A0A1M4TK17"/>
<dbReference type="RefSeq" id="WP_072955105.1">
    <property type="nucleotide sequence ID" value="NZ_FQUH01000001.1"/>
</dbReference>
<evidence type="ECO:0000313" key="4">
    <source>
        <dbReference type="Proteomes" id="UP000184159"/>
    </source>
</evidence>
<dbReference type="InterPro" id="IPR027945">
    <property type="entry name" value="SseB_C"/>
</dbReference>
<evidence type="ECO:0000259" key="2">
    <source>
        <dbReference type="Pfam" id="PF14581"/>
    </source>
</evidence>
<evidence type="ECO:0000313" key="3">
    <source>
        <dbReference type="EMBL" id="SHE44843.1"/>
    </source>
</evidence>
<name>A0A1M4TK17_VIBGA</name>
<protein>
    <submittedName>
        <fullName evidence="3">SseB protein N-terminal domain-containing protein</fullName>
    </submittedName>
</protein>
<dbReference type="Proteomes" id="UP000184159">
    <property type="component" value="Unassembled WGS sequence"/>
</dbReference>
<evidence type="ECO:0000259" key="1">
    <source>
        <dbReference type="Pfam" id="PF07179"/>
    </source>
</evidence>
<sequence length="265" mass="29151">MEITEENKLEEILRLAADEPAHRPQFCEVLLSSQVFLLGTTGVSGADGEVDLEAGSKIQIQHWEKADGSPVIPFFSSLEVLQKSINSEESYLALPVRSLFEMTQGATLFLNPKSDYGKEFVPEEVAHLLSIGISQAPSQRVVKKETKVLLGQPSNYPSKMVDSLTQLLAKHGSVKKAYLALMHDTSVDEKPHLIVGIEADGDIEKVMREAGAVAGDTAPEGEPVDLYRVNENDSGLSQYFINQTKPFYEKKWGSKLKSWFGVGKA</sequence>
<dbReference type="InterPro" id="IPR009839">
    <property type="entry name" value="SseB_N"/>
</dbReference>
<feature type="domain" description="SseB protein C-terminal" evidence="2">
    <location>
        <begin position="142"/>
        <end position="250"/>
    </location>
</feature>
<dbReference type="NCBIfam" id="NF008624">
    <property type="entry name" value="PRK11611.1"/>
    <property type="match status" value="1"/>
</dbReference>
<keyword evidence="4" id="KW-1185">Reference proteome</keyword>
<organism evidence="3 4">
    <name type="scientific">Vibrio gazogenes DSM 21264 = NBRC 103151</name>
    <dbReference type="NCBI Taxonomy" id="1123492"/>
    <lineage>
        <taxon>Bacteria</taxon>
        <taxon>Pseudomonadati</taxon>
        <taxon>Pseudomonadota</taxon>
        <taxon>Gammaproteobacteria</taxon>
        <taxon>Vibrionales</taxon>
        <taxon>Vibrionaceae</taxon>
        <taxon>Vibrio</taxon>
    </lineage>
</organism>
<dbReference type="Pfam" id="PF07179">
    <property type="entry name" value="SseB"/>
    <property type="match status" value="1"/>
</dbReference>
<proteinExistence type="predicted"/>
<gene>
    <name evidence="3" type="ORF">SAMN02745781_00340</name>
</gene>